<dbReference type="Proteomes" id="UP000450917">
    <property type="component" value="Unassembled WGS sequence"/>
</dbReference>
<evidence type="ECO:0000259" key="1">
    <source>
        <dbReference type="Pfam" id="PF00557"/>
    </source>
</evidence>
<dbReference type="PANTHER" id="PTHR46112:SF2">
    <property type="entry name" value="XAA-PRO AMINOPEPTIDASE P-RELATED"/>
    <property type="match status" value="1"/>
</dbReference>
<dbReference type="InterPro" id="IPR029149">
    <property type="entry name" value="Creatin/AminoP/Spt16_N"/>
</dbReference>
<accession>A0A7X2Z974</accession>
<gene>
    <name evidence="2" type="ORF">GNP93_04260</name>
</gene>
<evidence type="ECO:0000313" key="3">
    <source>
        <dbReference type="Proteomes" id="UP000450917"/>
    </source>
</evidence>
<feature type="domain" description="Peptidase M24" evidence="1">
    <location>
        <begin position="247"/>
        <end position="368"/>
    </location>
</feature>
<dbReference type="SUPFAM" id="SSF55920">
    <property type="entry name" value="Creatinase/aminopeptidase"/>
    <property type="match status" value="1"/>
</dbReference>
<dbReference type="InterPro" id="IPR000994">
    <property type="entry name" value="Pept_M24"/>
</dbReference>
<keyword evidence="3" id="KW-1185">Reference proteome</keyword>
<proteinExistence type="predicted"/>
<dbReference type="CDD" id="cd01066">
    <property type="entry name" value="APP_MetAP"/>
    <property type="match status" value="1"/>
</dbReference>
<comment type="caution">
    <text evidence="2">The sequence shown here is derived from an EMBL/GenBank/DDBJ whole genome shotgun (WGS) entry which is preliminary data.</text>
</comment>
<dbReference type="InterPro" id="IPR036005">
    <property type="entry name" value="Creatinase/aminopeptidase-like"/>
</dbReference>
<name>A0A7X2Z974_9BACL</name>
<reference evidence="2 3" key="1">
    <citation type="submission" date="2019-11" db="EMBL/GenBank/DDBJ databases">
        <title>Draft genome sequences of five Paenibacillus species of dairy origin.</title>
        <authorList>
            <person name="Olajide A.M."/>
            <person name="Chen S."/>
            <person name="Lapointe G."/>
        </authorList>
    </citation>
    <scope>NUCLEOTIDE SEQUENCE [LARGE SCALE GENOMIC DNA]</scope>
    <source>
        <strain evidence="2 3">2CS3</strain>
    </source>
</reference>
<dbReference type="SUPFAM" id="SSF53092">
    <property type="entry name" value="Creatinase/prolidase N-terminal domain"/>
    <property type="match status" value="1"/>
</dbReference>
<dbReference type="PANTHER" id="PTHR46112">
    <property type="entry name" value="AMINOPEPTIDASE"/>
    <property type="match status" value="1"/>
</dbReference>
<evidence type="ECO:0000313" key="2">
    <source>
        <dbReference type="EMBL" id="MUG69886.1"/>
    </source>
</evidence>
<dbReference type="Pfam" id="PF00557">
    <property type="entry name" value="Peptidase_M24"/>
    <property type="match status" value="1"/>
</dbReference>
<dbReference type="InterPro" id="IPR050659">
    <property type="entry name" value="Peptidase_M24B"/>
</dbReference>
<sequence>MQTMHPVVLHGSTAWDQERLPRDEFNERLQSIQEMMRQNEINGLIVYSDCRDYARLCYITNYIPKHSWAIVLIPVHGKPRLLAKVAGSRDIPSVSVLTWIDDIKPAQNITGEIELFVSEVAEDGQPVIGICGKAEMRHTVYTEIAAGCQGNSLKDMDIPFDQLLRHKRPREISVMREASGILNSVVEAMKEIQRRGGSVVTTAVEAERVARYLGAHDVRVLYSTNHGKTLEPFETLSDVRNDRLVSYVAVECLGYWVEAMVTLSQQASPIDLRAAELLQFLTQSLKPGAKVGDLVHQAEEMVQPYQLHPLLQNGFGHSIGLSIVEAPSLHASRSENKVEAGTVYSLHAGLTDNKDNNVLLSSMMLVTENGNEILWSSVGQ</sequence>
<dbReference type="AlphaFoldDB" id="A0A7X2Z974"/>
<dbReference type="EMBL" id="WNZX01000002">
    <property type="protein sequence ID" value="MUG69886.1"/>
    <property type="molecule type" value="Genomic_DNA"/>
</dbReference>
<dbReference type="Gene3D" id="3.90.230.10">
    <property type="entry name" value="Creatinase/methionine aminopeptidase superfamily"/>
    <property type="match status" value="1"/>
</dbReference>
<protein>
    <submittedName>
        <fullName evidence="2">M24 family metallopeptidase</fullName>
    </submittedName>
</protein>
<dbReference type="Gene3D" id="3.40.350.10">
    <property type="entry name" value="Creatinase/prolidase N-terminal domain"/>
    <property type="match status" value="1"/>
</dbReference>
<organism evidence="2 3">
    <name type="scientific">Paenibacillus validus</name>
    <dbReference type="NCBI Taxonomy" id="44253"/>
    <lineage>
        <taxon>Bacteria</taxon>
        <taxon>Bacillati</taxon>
        <taxon>Bacillota</taxon>
        <taxon>Bacilli</taxon>
        <taxon>Bacillales</taxon>
        <taxon>Paenibacillaceae</taxon>
        <taxon>Paenibacillus</taxon>
    </lineage>
</organism>